<dbReference type="PANTHER" id="PTHR42693:SF53">
    <property type="entry name" value="ENDO-4-O-SULFATASE"/>
    <property type="match status" value="1"/>
</dbReference>
<dbReference type="STRING" id="886293.Sinac_3870"/>
<dbReference type="InterPro" id="IPR017850">
    <property type="entry name" value="Alkaline_phosphatase_core_sf"/>
</dbReference>
<keyword evidence="6" id="KW-1185">Reference proteome</keyword>
<keyword evidence="2" id="KW-0378">Hydrolase</keyword>
<dbReference type="PANTHER" id="PTHR42693">
    <property type="entry name" value="ARYLSULFATASE FAMILY MEMBER"/>
    <property type="match status" value="1"/>
</dbReference>
<dbReference type="Pfam" id="PF00884">
    <property type="entry name" value="Sulfatase"/>
    <property type="match status" value="1"/>
</dbReference>
<dbReference type="SUPFAM" id="SSF53649">
    <property type="entry name" value="Alkaline phosphatase-like"/>
    <property type="match status" value="1"/>
</dbReference>
<dbReference type="AlphaFoldDB" id="L0DFD8"/>
<keyword evidence="3" id="KW-0812">Transmembrane</keyword>
<dbReference type="eggNOG" id="COG3119">
    <property type="taxonomic scope" value="Bacteria"/>
</dbReference>
<proteinExistence type="inferred from homology"/>
<feature type="transmembrane region" description="Helical" evidence="3">
    <location>
        <begin position="37"/>
        <end position="57"/>
    </location>
</feature>
<accession>L0DFD8</accession>
<organism evidence="5 6">
    <name type="scientific">Singulisphaera acidiphila (strain ATCC BAA-1392 / DSM 18658 / VKM B-2454 / MOB10)</name>
    <dbReference type="NCBI Taxonomy" id="886293"/>
    <lineage>
        <taxon>Bacteria</taxon>
        <taxon>Pseudomonadati</taxon>
        <taxon>Planctomycetota</taxon>
        <taxon>Planctomycetia</taxon>
        <taxon>Isosphaerales</taxon>
        <taxon>Isosphaeraceae</taxon>
        <taxon>Singulisphaera</taxon>
    </lineage>
</organism>
<evidence type="ECO:0000256" key="3">
    <source>
        <dbReference type="SAM" id="Phobius"/>
    </source>
</evidence>
<name>L0DFD8_SINAD</name>
<keyword evidence="3" id="KW-0472">Membrane</keyword>
<evidence type="ECO:0000256" key="2">
    <source>
        <dbReference type="ARBA" id="ARBA00022801"/>
    </source>
</evidence>
<dbReference type="Gene3D" id="3.40.720.10">
    <property type="entry name" value="Alkaline Phosphatase, subunit A"/>
    <property type="match status" value="1"/>
</dbReference>
<evidence type="ECO:0000313" key="6">
    <source>
        <dbReference type="Proteomes" id="UP000010798"/>
    </source>
</evidence>
<dbReference type="KEGG" id="saci:Sinac_3870"/>
<dbReference type="CDD" id="cd16027">
    <property type="entry name" value="SGSH"/>
    <property type="match status" value="1"/>
</dbReference>
<dbReference type="InterPro" id="IPR000917">
    <property type="entry name" value="Sulfatase_N"/>
</dbReference>
<dbReference type="Proteomes" id="UP000010798">
    <property type="component" value="Chromosome"/>
</dbReference>
<dbReference type="InterPro" id="IPR050738">
    <property type="entry name" value="Sulfatase"/>
</dbReference>
<keyword evidence="3" id="KW-1133">Transmembrane helix</keyword>
<feature type="domain" description="Sulfatase N-terminal" evidence="4">
    <location>
        <begin position="60"/>
        <end position="355"/>
    </location>
</feature>
<evidence type="ECO:0000313" key="5">
    <source>
        <dbReference type="EMBL" id="AGA28099.1"/>
    </source>
</evidence>
<protein>
    <submittedName>
        <fullName evidence="5">Arylsulfatase A family protein</fullName>
    </submittedName>
</protein>
<reference evidence="5 6" key="1">
    <citation type="submission" date="2012-02" db="EMBL/GenBank/DDBJ databases">
        <title>Complete sequence of chromosome of Singulisphaera acidiphila DSM 18658.</title>
        <authorList>
            <consortium name="US DOE Joint Genome Institute (JGI-PGF)"/>
            <person name="Lucas S."/>
            <person name="Copeland A."/>
            <person name="Lapidus A."/>
            <person name="Glavina del Rio T."/>
            <person name="Dalin E."/>
            <person name="Tice H."/>
            <person name="Bruce D."/>
            <person name="Goodwin L."/>
            <person name="Pitluck S."/>
            <person name="Peters L."/>
            <person name="Ovchinnikova G."/>
            <person name="Chertkov O."/>
            <person name="Kyrpides N."/>
            <person name="Mavromatis K."/>
            <person name="Ivanova N."/>
            <person name="Brettin T."/>
            <person name="Detter J.C."/>
            <person name="Han C."/>
            <person name="Larimer F."/>
            <person name="Land M."/>
            <person name="Hauser L."/>
            <person name="Markowitz V."/>
            <person name="Cheng J.-F."/>
            <person name="Hugenholtz P."/>
            <person name="Woyke T."/>
            <person name="Wu D."/>
            <person name="Tindall B."/>
            <person name="Pomrenke H."/>
            <person name="Brambilla E."/>
            <person name="Klenk H.-P."/>
            <person name="Eisen J.A."/>
        </authorList>
    </citation>
    <scope>NUCLEOTIDE SEQUENCE [LARGE SCALE GENOMIC DNA]</scope>
    <source>
        <strain evidence="6">ATCC BAA-1392 / DSM 18658 / VKM B-2454 / MOB10</strain>
    </source>
</reference>
<dbReference type="EMBL" id="CP003364">
    <property type="protein sequence ID" value="AGA28099.1"/>
    <property type="molecule type" value="Genomic_DNA"/>
</dbReference>
<dbReference type="HOGENOM" id="CLU_006332_9_3_0"/>
<dbReference type="GO" id="GO:0004065">
    <property type="term" value="F:arylsulfatase activity"/>
    <property type="evidence" value="ECO:0007669"/>
    <property type="project" value="TreeGrafter"/>
</dbReference>
<evidence type="ECO:0000259" key="4">
    <source>
        <dbReference type="Pfam" id="PF00884"/>
    </source>
</evidence>
<comment type="similarity">
    <text evidence="1">Belongs to the sulfatase family.</text>
</comment>
<gene>
    <name evidence="5" type="ordered locus">Sinac_3870</name>
</gene>
<sequence length="514" mass="55989">MTTGVRFTRGCGAVPSALCREPMVSGSWWRGGPRRSWPIALVFVVGLLTLVQAPAVGSQPNILFLLSDDHSAPYLGAYGSPDVRTPNLDRLATEGLRFDAMFVSCPQCVPSRAALMTGRSPVAVRMVRFTSPLPSDVRALPDLLREGAGYFTGVGGRSYHLDGPAARGRLAPTVTTEVLDRHGLRTFKDRVDYVEKQPAKGWSRYGDRLEAFLDAAPAGKPWFFWLGFSDPHHPWDTQGLRGAIDPAKLTLPPDLPDLPGVRDDLARHLAEIEHLDGDVQSVLDVLNARGLAGDTLVVFMGDNGMAFPHGKGALHDRGIHVPLLVRWPGVVKPGESSRALISGEDFAPTMLAAAGLEPPKSMSGKSFLPLLRGQAFDARRYVFAERGPHVADGAMTPQISAATFDLARCVRSDRYKLIYNCTPHQPVGPIDSQRDPGWQGMVAAHKAGELAPQFVRAYFTAPRPTFELYDLRADPGELDNLAGRAEVADVEQELKAALAEKMILDWDFLPLPTR</sequence>
<evidence type="ECO:0000256" key="1">
    <source>
        <dbReference type="ARBA" id="ARBA00008779"/>
    </source>
</evidence>